<keyword evidence="2" id="KW-0489">Methyltransferase</keyword>
<reference evidence="3" key="1">
    <citation type="journal article" date="2019" name="Int. J. Syst. Evol. Microbiol.">
        <title>The Global Catalogue of Microorganisms (GCM) 10K type strain sequencing project: providing services to taxonomists for standard genome sequencing and annotation.</title>
        <authorList>
            <consortium name="The Broad Institute Genomics Platform"/>
            <consortium name="The Broad Institute Genome Sequencing Center for Infectious Disease"/>
            <person name="Wu L."/>
            <person name="Ma J."/>
        </authorList>
    </citation>
    <scope>NUCLEOTIDE SEQUENCE [LARGE SCALE GENOMIC DNA]</scope>
    <source>
        <strain evidence="3">JCM 17925</strain>
    </source>
</reference>
<keyword evidence="2" id="KW-0808">Transferase</keyword>
<evidence type="ECO:0000259" key="1">
    <source>
        <dbReference type="Pfam" id="PF08241"/>
    </source>
</evidence>
<dbReference type="GO" id="GO:0008168">
    <property type="term" value="F:methyltransferase activity"/>
    <property type="evidence" value="ECO:0007669"/>
    <property type="project" value="UniProtKB-KW"/>
</dbReference>
<dbReference type="GO" id="GO:0032259">
    <property type="term" value="P:methylation"/>
    <property type="evidence" value="ECO:0007669"/>
    <property type="project" value="UniProtKB-KW"/>
</dbReference>
<evidence type="ECO:0000313" key="2">
    <source>
        <dbReference type="EMBL" id="GAA4414038.1"/>
    </source>
</evidence>
<dbReference type="InterPro" id="IPR029063">
    <property type="entry name" value="SAM-dependent_MTases_sf"/>
</dbReference>
<accession>A0ABP8KR53</accession>
<sequence>MNPNHVAFTGTVPKNYEKYLGPYLFEPYAKDLIGHIDHPAEAVLELACGTGRVTRHLRQHFPAATRLVATDLNPDMLTIARQLISGENMEWQVADMQALPFDDHTFDLVVCQFGFMFVPDKPLAFGEVYRVLRPGGRLLFNTWDKLAYNQTSDLTNQVVAQFFPDSPPNFFNIPFSMHDQHQIRSWLENAGFQDISVELIAKQSVGESPEAIARGLLLGTPLYPIIQERRPDLLPRIIEAASKAIGERFGFESPASRMQAWVAQGVKQEE</sequence>
<feature type="domain" description="Methyltransferase type 11" evidence="1">
    <location>
        <begin position="44"/>
        <end position="140"/>
    </location>
</feature>
<evidence type="ECO:0000313" key="3">
    <source>
        <dbReference type="Proteomes" id="UP001500936"/>
    </source>
</evidence>
<dbReference type="Pfam" id="PF08241">
    <property type="entry name" value="Methyltransf_11"/>
    <property type="match status" value="1"/>
</dbReference>
<dbReference type="RefSeq" id="WP_345270054.1">
    <property type="nucleotide sequence ID" value="NZ_BAABHB010000011.1"/>
</dbReference>
<dbReference type="CDD" id="cd02440">
    <property type="entry name" value="AdoMet_MTases"/>
    <property type="match status" value="1"/>
</dbReference>
<keyword evidence="3" id="KW-1185">Reference proteome</keyword>
<dbReference type="PANTHER" id="PTHR43591">
    <property type="entry name" value="METHYLTRANSFERASE"/>
    <property type="match status" value="1"/>
</dbReference>
<dbReference type="InterPro" id="IPR013216">
    <property type="entry name" value="Methyltransf_11"/>
</dbReference>
<comment type="caution">
    <text evidence="2">The sequence shown here is derived from an EMBL/GenBank/DDBJ whole genome shotgun (WGS) entry which is preliminary data.</text>
</comment>
<name>A0ABP8KR53_9BACT</name>
<gene>
    <name evidence="2" type="ORF">GCM10023187_43000</name>
</gene>
<dbReference type="Gene3D" id="3.40.50.150">
    <property type="entry name" value="Vaccinia Virus protein VP39"/>
    <property type="match status" value="1"/>
</dbReference>
<dbReference type="SUPFAM" id="SSF53335">
    <property type="entry name" value="S-adenosyl-L-methionine-dependent methyltransferases"/>
    <property type="match status" value="1"/>
</dbReference>
<dbReference type="EMBL" id="BAABHB010000011">
    <property type="protein sequence ID" value="GAA4414038.1"/>
    <property type="molecule type" value="Genomic_DNA"/>
</dbReference>
<dbReference type="Proteomes" id="UP001500936">
    <property type="component" value="Unassembled WGS sequence"/>
</dbReference>
<organism evidence="2 3">
    <name type="scientific">Nibrella viscosa</name>
    <dbReference type="NCBI Taxonomy" id="1084524"/>
    <lineage>
        <taxon>Bacteria</taxon>
        <taxon>Pseudomonadati</taxon>
        <taxon>Bacteroidota</taxon>
        <taxon>Cytophagia</taxon>
        <taxon>Cytophagales</taxon>
        <taxon>Spirosomataceae</taxon>
        <taxon>Nibrella</taxon>
    </lineage>
</organism>
<protein>
    <submittedName>
        <fullName evidence="2">Methyltransferase domain-containing protein</fullName>
    </submittedName>
</protein>
<proteinExistence type="predicted"/>